<dbReference type="PANTHER" id="PTHR33744">
    <property type="entry name" value="CARBOHYDRATE DIACID REGULATOR"/>
    <property type="match status" value="1"/>
</dbReference>
<reference evidence="4 5" key="1">
    <citation type="submission" date="2019-11" db="EMBL/GenBank/DDBJ databases">
        <title>Genome sequences of 17 halophilic strains isolated from different environments.</title>
        <authorList>
            <person name="Furrow R.E."/>
        </authorList>
    </citation>
    <scope>NUCLEOTIDE SEQUENCE [LARGE SCALE GENOMIC DNA]</scope>
    <source>
        <strain evidence="4 5">SL-4</strain>
    </source>
</reference>
<sequence>MTFNLLGKVRIPMEVKELILQAEDIHKATELISSKLKKPVIIENKNFELIAYSSTFDDFDQTQQKTILSKKCPIFIIDRLKKEGIVTRLEKQSDPIRVHPMEDLGFQQRVVIAAKHLGHTLGYVWVQESEQALDTEEMEFLEEINAHLGKLIYDQFMKENAKEGRKEELLWQLLHHEYASESQFRHDASLAQLKIPDRFSIVVFSVTAPQYKSMLDDLESTVNRFRTNRHLYYLKTEFQLILFIEGREADRFSSRDIARDLIDVVKVETGEDDFYHFLIGVGKEYTKIYYMRKSFLEALEVIETANFIGPRPETMPREFSKLGLYRYLAALYEKNSSEDYYSEDLLTLIKNDTAKQTELLFTLEAYLANNGKGKQTANELFIHPNTLNYRIKQIQELTNIDFSDFNMKAYLYTELLLLNNVDSYYERYEAAVQNK</sequence>
<evidence type="ECO:0008006" key="6">
    <source>
        <dbReference type="Google" id="ProtNLM"/>
    </source>
</evidence>
<evidence type="ECO:0000259" key="2">
    <source>
        <dbReference type="Pfam" id="PF13556"/>
    </source>
</evidence>
<evidence type="ECO:0000256" key="1">
    <source>
        <dbReference type="ARBA" id="ARBA00006754"/>
    </source>
</evidence>
<dbReference type="RefSeq" id="WP_160910594.1">
    <property type="nucleotide sequence ID" value="NZ_WMFA01000001.1"/>
</dbReference>
<comment type="similarity">
    <text evidence="1">Belongs to the CdaR family.</text>
</comment>
<dbReference type="GeneID" id="78005523"/>
<dbReference type="PANTHER" id="PTHR33744:SF1">
    <property type="entry name" value="DNA-BINDING TRANSCRIPTIONAL ACTIVATOR ADER"/>
    <property type="match status" value="1"/>
</dbReference>
<dbReference type="AlphaFoldDB" id="A0A845F694"/>
<evidence type="ECO:0000259" key="3">
    <source>
        <dbReference type="Pfam" id="PF17853"/>
    </source>
</evidence>
<protein>
    <recommendedName>
        <fullName evidence="6">PucR family transcriptional regulator</fullName>
    </recommendedName>
</protein>
<organism evidence="4 5">
    <name type="scientific">Halobacillus litoralis</name>
    <dbReference type="NCBI Taxonomy" id="45668"/>
    <lineage>
        <taxon>Bacteria</taxon>
        <taxon>Bacillati</taxon>
        <taxon>Bacillota</taxon>
        <taxon>Bacilli</taxon>
        <taxon>Bacillales</taxon>
        <taxon>Bacillaceae</taxon>
        <taxon>Halobacillus</taxon>
    </lineage>
</organism>
<accession>A0A845F694</accession>
<feature type="domain" description="CdaR GGDEF-like" evidence="3">
    <location>
        <begin position="180"/>
        <end position="303"/>
    </location>
</feature>
<dbReference type="EMBL" id="WMFA01000001">
    <property type="protein sequence ID" value="MYL69381.1"/>
    <property type="molecule type" value="Genomic_DNA"/>
</dbReference>
<dbReference type="OrthoDB" id="9792148at2"/>
<evidence type="ECO:0000313" key="4">
    <source>
        <dbReference type="EMBL" id="MYL69381.1"/>
    </source>
</evidence>
<dbReference type="Proteomes" id="UP000450457">
    <property type="component" value="Unassembled WGS sequence"/>
</dbReference>
<gene>
    <name evidence="4" type="ORF">GLW00_00885</name>
</gene>
<proteinExistence type="inferred from homology"/>
<dbReference type="Pfam" id="PF13556">
    <property type="entry name" value="HTH_30"/>
    <property type="match status" value="1"/>
</dbReference>
<dbReference type="Pfam" id="PF17853">
    <property type="entry name" value="GGDEF_2"/>
    <property type="match status" value="1"/>
</dbReference>
<dbReference type="InterPro" id="IPR025736">
    <property type="entry name" value="PucR_C-HTH_dom"/>
</dbReference>
<dbReference type="InterPro" id="IPR041522">
    <property type="entry name" value="CdaR_GGDEF"/>
</dbReference>
<dbReference type="Gene3D" id="1.10.10.2840">
    <property type="entry name" value="PucR C-terminal helix-turn-helix domain"/>
    <property type="match status" value="1"/>
</dbReference>
<comment type="caution">
    <text evidence="4">The sequence shown here is derived from an EMBL/GenBank/DDBJ whole genome shotgun (WGS) entry which is preliminary data.</text>
</comment>
<dbReference type="InterPro" id="IPR042070">
    <property type="entry name" value="PucR_C-HTH_sf"/>
</dbReference>
<dbReference type="InterPro" id="IPR051448">
    <property type="entry name" value="CdaR-like_regulators"/>
</dbReference>
<feature type="domain" description="PucR C-terminal helix-turn-helix" evidence="2">
    <location>
        <begin position="359"/>
        <end position="416"/>
    </location>
</feature>
<evidence type="ECO:0000313" key="5">
    <source>
        <dbReference type="Proteomes" id="UP000450457"/>
    </source>
</evidence>
<name>A0A845F694_9BACI</name>